<gene>
    <name evidence="3" type="ORF">F5891DRAFT_1041383</name>
</gene>
<keyword evidence="2" id="KW-1133">Transmembrane helix</keyword>
<dbReference type="RefSeq" id="XP_041224401.1">
    <property type="nucleotide sequence ID" value="XM_041362062.1"/>
</dbReference>
<feature type="transmembrane region" description="Helical" evidence="2">
    <location>
        <begin position="7"/>
        <end position="28"/>
    </location>
</feature>
<feature type="region of interest" description="Disordered" evidence="1">
    <location>
        <begin position="70"/>
        <end position="111"/>
    </location>
</feature>
<reference evidence="3" key="1">
    <citation type="journal article" date="2020" name="New Phytol.">
        <title>Comparative genomics reveals dynamic genome evolution in host specialist ectomycorrhizal fungi.</title>
        <authorList>
            <person name="Lofgren L.A."/>
            <person name="Nguyen N.H."/>
            <person name="Vilgalys R."/>
            <person name="Ruytinx J."/>
            <person name="Liao H.L."/>
            <person name="Branco S."/>
            <person name="Kuo A."/>
            <person name="LaButti K."/>
            <person name="Lipzen A."/>
            <person name="Andreopoulos W."/>
            <person name="Pangilinan J."/>
            <person name="Riley R."/>
            <person name="Hundley H."/>
            <person name="Na H."/>
            <person name="Barry K."/>
            <person name="Grigoriev I.V."/>
            <person name="Stajich J.E."/>
            <person name="Kennedy P.G."/>
        </authorList>
    </citation>
    <scope>NUCLEOTIDE SEQUENCE</scope>
    <source>
        <strain evidence="3">FC203</strain>
    </source>
</reference>
<dbReference type="EMBL" id="JABBWK010000036">
    <property type="protein sequence ID" value="KAG1898825.1"/>
    <property type="molecule type" value="Genomic_DNA"/>
</dbReference>
<evidence type="ECO:0000313" key="3">
    <source>
        <dbReference type="EMBL" id="KAG1898825.1"/>
    </source>
</evidence>
<sequence>MQVANPIVATILHLLRAAATLCMGIVFLHLAHREPEIKYYAFYAGAHAIVMGALGLLVSRSTYRKALAKKNMNEATKPQSSAETAHETTGTEGIWEDAKPRGVSENIDLLV</sequence>
<organism evidence="3 4">
    <name type="scientific">Suillus fuscotomentosus</name>
    <dbReference type="NCBI Taxonomy" id="1912939"/>
    <lineage>
        <taxon>Eukaryota</taxon>
        <taxon>Fungi</taxon>
        <taxon>Dikarya</taxon>
        <taxon>Basidiomycota</taxon>
        <taxon>Agaricomycotina</taxon>
        <taxon>Agaricomycetes</taxon>
        <taxon>Agaricomycetidae</taxon>
        <taxon>Boletales</taxon>
        <taxon>Suillineae</taxon>
        <taxon>Suillaceae</taxon>
        <taxon>Suillus</taxon>
    </lineage>
</organism>
<proteinExistence type="predicted"/>
<keyword evidence="2" id="KW-0472">Membrane</keyword>
<protein>
    <submittedName>
        <fullName evidence="3">Uncharacterized protein</fullName>
    </submittedName>
</protein>
<dbReference type="Proteomes" id="UP001195769">
    <property type="component" value="Unassembled WGS sequence"/>
</dbReference>
<keyword evidence="4" id="KW-1185">Reference proteome</keyword>
<feature type="transmembrane region" description="Helical" evidence="2">
    <location>
        <begin position="40"/>
        <end position="59"/>
    </location>
</feature>
<comment type="caution">
    <text evidence="3">The sequence shown here is derived from an EMBL/GenBank/DDBJ whole genome shotgun (WGS) entry which is preliminary data.</text>
</comment>
<evidence type="ECO:0000313" key="4">
    <source>
        <dbReference type="Proteomes" id="UP001195769"/>
    </source>
</evidence>
<evidence type="ECO:0000256" key="2">
    <source>
        <dbReference type="SAM" id="Phobius"/>
    </source>
</evidence>
<dbReference type="AlphaFoldDB" id="A0AAD4E329"/>
<evidence type="ECO:0000256" key="1">
    <source>
        <dbReference type="SAM" id="MobiDB-lite"/>
    </source>
</evidence>
<name>A0AAD4E329_9AGAM</name>
<dbReference type="GeneID" id="64656360"/>
<keyword evidence="2" id="KW-0812">Transmembrane</keyword>
<accession>A0AAD4E329</accession>